<proteinExistence type="predicted"/>
<dbReference type="STRING" id="1169540.A0A0G4G220"/>
<accession>A0A0G4G220</accession>
<dbReference type="EMBL" id="CDMY01000551">
    <property type="protein sequence ID" value="CEM22117.1"/>
    <property type="molecule type" value="Genomic_DNA"/>
</dbReference>
<comment type="subcellular location">
    <subcellularLocation>
        <location evidence="2">Endomembrane system</location>
        <topology evidence="2">Multi-pass membrane protein</topology>
    </subcellularLocation>
</comment>
<keyword evidence="6 16" id="KW-0812">Transmembrane</keyword>
<evidence type="ECO:0000259" key="17">
    <source>
        <dbReference type="PROSITE" id="PS50089"/>
    </source>
</evidence>
<evidence type="ECO:0000256" key="16">
    <source>
        <dbReference type="SAM" id="Phobius"/>
    </source>
</evidence>
<dbReference type="SUPFAM" id="SSF57850">
    <property type="entry name" value="RING/U-box"/>
    <property type="match status" value="1"/>
</dbReference>
<reference evidence="18 19" key="1">
    <citation type="submission" date="2014-11" db="EMBL/GenBank/DDBJ databases">
        <authorList>
            <person name="Zhu J."/>
            <person name="Qi W."/>
            <person name="Song R."/>
        </authorList>
    </citation>
    <scope>NUCLEOTIDE SEQUENCE [LARGE SCALE GENOMIC DNA]</scope>
</reference>
<evidence type="ECO:0000256" key="4">
    <source>
        <dbReference type="ARBA" id="ARBA00012483"/>
    </source>
</evidence>
<dbReference type="InterPro" id="IPR021319">
    <property type="entry name" value="DUF2921"/>
</dbReference>
<evidence type="ECO:0000256" key="10">
    <source>
        <dbReference type="ARBA" id="ARBA00022786"/>
    </source>
</evidence>
<feature type="transmembrane region" description="Helical" evidence="16">
    <location>
        <begin position="596"/>
        <end position="616"/>
    </location>
</feature>
<name>A0A0G4G220_VITBC</name>
<feature type="transmembrane region" description="Helical" evidence="16">
    <location>
        <begin position="462"/>
        <end position="481"/>
    </location>
</feature>
<dbReference type="Gene3D" id="3.30.40.10">
    <property type="entry name" value="Zinc/RING finger domain, C3HC4 (zinc finger)"/>
    <property type="match status" value="1"/>
</dbReference>
<evidence type="ECO:0000256" key="13">
    <source>
        <dbReference type="ARBA" id="ARBA00023136"/>
    </source>
</evidence>
<keyword evidence="11" id="KW-0862">Zinc</keyword>
<feature type="compositionally biased region" description="Basic and acidic residues" evidence="15">
    <location>
        <begin position="193"/>
        <end position="207"/>
    </location>
</feature>
<evidence type="ECO:0000313" key="19">
    <source>
        <dbReference type="Proteomes" id="UP000041254"/>
    </source>
</evidence>
<comment type="catalytic activity">
    <reaction evidence="1">
        <text>S-ubiquitinyl-[E2 ubiquitin-conjugating enzyme]-L-cysteine + [acceptor protein]-L-lysine = [E2 ubiquitin-conjugating enzyme]-L-cysteine + N(6)-ubiquitinyl-[acceptor protein]-L-lysine.</text>
        <dbReference type="EC" id="2.3.2.27"/>
    </reaction>
</comment>
<feature type="transmembrane region" description="Helical" evidence="16">
    <location>
        <begin position="663"/>
        <end position="683"/>
    </location>
</feature>
<evidence type="ECO:0000256" key="11">
    <source>
        <dbReference type="ARBA" id="ARBA00022833"/>
    </source>
</evidence>
<dbReference type="PROSITE" id="PS50089">
    <property type="entry name" value="ZF_RING_2"/>
    <property type="match status" value="1"/>
</dbReference>
<dbReference type="InterPro" id="IPR050731">
    <property type="entry name" value="HRD1_E3_ubiq-ligases"/>
</dbReference>
<dbReference type="SMART" id="SM00184">
    <property type="entry name" value="RING"/>
    <property type="match status" value="1"/>
</dbReference>
<dbReference type="Proteomes" id="UP000041254">
    <property type="component" value="Unassembled WGS sequence"/>
</dbReference>
<organism evidence="18 19">
    <name type="scientific">Vitrella brassicaformis (strain CCMP3155)</name>
    <dbReference type="NCBI Taxonomy" id="1169540"/>
    <lineage>
        <taxon>Eukaryota</taxon>
        <taxon>Sar</taxon>
        <taxon>Alveolata</taxon>
        <taxon>Colpodellida</taxon>
        <taxon>Vitrellaceae</taxon>
        <taxon>Vitrella</taxon>
    </lineage>
</organism>
<feature type="domain" description="RING-type" evidence="17">
    <location>
        <begin position="729"/>
        <end position="771"/>
    </location>
</feature>
<dbReference type="InterPro" id="IPR011016">
    <property type="entry name" value="Znf_RING-CH"/>
</dbReference>
<keyword evidence="7" id="KW-0479">Metal-binding</keyword>
<dbReference type="GO" id="GO:0008270">
    <property type="term" value="F:zinc ion binding"/>
    <property type="evidence" value="ECO:0007669"/>
    <property type="project" value="UniProtKB-KW"/>
</dbReference>
<dbReference type="GO" id="GO:0012505">
    <property type="term" value="C:endomembrane system"/>
    <property type="evidence" value="ECO:0007669"/>
    <property type="project" value="UniProtKB-SubCell"/>
</dbReference>
<dbReference type="AlphaFoldDB" id="A0A0G4G220"/>
<feature type="compositionally biased region" description="Polar residues" evidence="15">
    <location>
        <begin position="1"/>
        <end position="12"/>
    </location>
</feature>
<keyword evidence="12 16" id="KW-1133">Transmembrane helix</keyword>
<dbReference type="SMART" id="SM00744">
    <property type="entry name" value="RINGv"/>
    <property type="match status" value="1"/>
</dbReference>
<dbReference type="InParanoid" id="A0A0G4G220"/>
<keyword evidence="8" id="KW-0732">Signal</keyword>
<dbReference type="OrthoDB" id="9984778at2759"/>
<evidence type="ECO:0000256" key="9">
    <source>
        <dbReference type="ARBA" id="ARBA00022771"/>
    </source>
</evidence>
<dbReference type="GO" id="GO:0043161">
    <property type="term" value="P:proteasome-mediated ubiquitin-dependent protein catabolic process"/>
    <property type="evidence" value="ECO:0007669"/>
    <property type="project" value="TreeGrafter"/>
</dbReference>
<evidence type="ECO:0000256" key="8">
    <source>
        <dbReference type="ARBA" id="ARBA00022729"/>
    </source>
</evidence>
<dbReference type="GO" id="GO:0061630">
    <property type="term" value="F:ubiquitin protein ligase activity"/>
    <property type="evidence" value="ECO:0007669"/>
    <property type="project" value="UniProtKB-EC"/>
</dbReference>
<evidence type="ECO:0000256" key="6">
    <source>
        <dbReference type="ARBA" id="ARBA00022692"/>
    </source>
</evidence>
<feature type="compositionally biased region" description="Pro residues" evidence="15">
    <location>
        <begin position="101"/>
        <end position="111"/>
    </location>
</feature>
<evidence type="ECO:0000256" key="14">
    <source>
        <dbReference type="PROSITE-ProRule" id="PRU00175"/>
    </source>
</evidence>
<dbReference type="VEuPathDB" id="CryptoDB:Vbra_21910"/>
<evidence type="ECO:0000256" key="5">
    <source>
        <dbReference type="ARBA" id="ARBA00022679"/>
    </source>
</evidence>
<dbReference type="Pfam" id="PF13639">
    <property type="entry name" value="zf-RING_2"/>
    <property type="match status" value="1"/>
</dbReference>
<sequence length="778" mass="84928">MDRQSSDGSTPRQEGESAGHSVEQPRRGFFTGRSGRYARVPLWPPWTRVSDSSARLDHDEEPTSASAAAGAEDAADQDEASAGQSEASQPSGTAPAAAPAAPAPPPAPPDNPVGNNAIAPQQGGGVLPGPVPGLARMGSDDDPQRQRQASCVQCVAAFILFLILTDFMYGMDNGNANHDGGEGATGGGQGYSWDRDPATVGRSERSVDTGGSYTMSFKGMYQLSAPQAGLDLVENSIRAQLSVVTTHLQNIKQSDMRLWFMDTHGGAQEILLSGLNFQAGRALVVHGRTQPERFNLVERPSGDDAGRKRRDGRGVCSVDGTFNLFVDEGKSVSKIPQLGEVGGLGPFRLRNLNLQEDDTVVRWSTSTRLDPPPAPSLPLHQEDDDKPASPNGTQPTHASWWSRLLGLASFGLGGGEGASSLTGRLAVGADFDGVGELVSPDCEFVMRFFVSEINLVKLNGKIMTYSVIVSFVAALQIRFFLAQMAHTETGSSASKVSLIGIGLQAFLDGYDALLHLGVGLTSQYMFNSFAVIALFKFVLFSLFEVRYLLTIWRARRQERFNQGWEVIRSELSFLYTRFYGALLLGLFVLYQLLDFLPFLVVLMYTFWLPQIVWDIYGGHRYSLHPTFVLGMSACRLFLPLYVWGCPASIFNGDMYPTIPGAPSLYVCATIVLLQGSQVALIFAQRRFGSRFFVPLWCLPHVYNYYRPVALRAPSQSDVEGGEESSLPECVICMSEIKADDRSRVVTPCDHLFHATCLQQWMDVKMECPTCRRILPPMG</sequence>
<feature type="transmembrane region" description="Helical" evidence="16">
    <location>
        <begin position="525"/>
        <end position="549"/>
    </location>
</feature>
<protein>
    <recommendedName>
        <fullName evidence="4">RING-type E3 ubiquitin transferase</fullName>
        <ecNumber evidence="4">2.3.2.27</ecNumber>
    </recommendedName>
</protein>
<keyword evidence="13 16" id="KW-0472">Membrane</keyword>
<keyword evidence="10" id="KW-0833">Ubl conjugation pathway</keyword>
<dbReference type="InterPro" id="IPR013083">
    <property type="entry name" value="Znf_RING/FYVE/PHD"/>
</dbReference>
<dbReference type="EC" id="2.3.2.27" evidence="4"/>
<feature type="region of interest" description="Disordered" evidence="15">
    <location>
        <begin position="1"/>
        <end position="144"/>
    </location>
</feature>
<keyword evidence="19" id="KW-1185">Reference proteome</keyword>
<feature type="region of interest" description="Disordered" evidence="15">
    <location>
        <begin position="365"/>
        <end position="396"/>
    </location>
</feature>
<feature type="transmembrane region" description="Helical" evidence="16">
    <location>
        <begin position="623"/>
        <end position="643"/>
    </location>
</feature>
<feature type="transmembrane region" description="Helical" evidence="16">
    <location>
        <begin position="493"/>
        <end position="513"/>
    </location>
</feature>
<keyword evidence="5" id="KW-0808">Transferase</keyword>
<feature type="transmembrane region" description="Helical" evidence="16">
    <location>
        <begin position="570"/>
        <end position="590"/>
    </location>
</feature>
<dbReference type="InterPro" id="IPR001841">
    <property type="entry name" value="Znf_RING"/>
</dbReference>
<evidence type="ECO:0000256" key="3">
    <source>
        <dbReference type="ARBA" id="ARBA00004906"/>
    </source>
</evidence>
<keyword evidence="9 14" id="KW-0863">Zinc-finger</keyword>
<evidence type="ECO:0000256" key="15">
    <source>
        <dbReference type="SAM" id="MobiDB-lite"/>
    </source>
</evidence>
<dbReference type="PANTHER" id="PTHR22763:SF162">
    <property type="entry name" value="TRANSMEMBRANE E3 UBIQUITIN-PROTEIN LIGASE 1"/>
    <property type="match status" value="1"/>
</dbReference>
<dbReference type="PANTHER" id="PTHR22763">
    <property type="entry name" value="RING ZINC FINGER PROTEIN"/>
    <property type="match status" value="1"/>
</dbReference>
<evidence type="ECO:0000256" key="7">
    <source>
        <dbReference type="ARBA" id="ARBA00022723"/>
    </source>
</evidence>
<feature type="region of interest" description="Disordered" evidence="15">
    <location>
        <begin position="180"/>
        <end position="207"/>
    </location>
</feature>
<evidence type="ECO:0000256" key="12">
    <source>
        <dbReference type="ARBA" id="ARBA00022989"/>
    </source>
</evidence>
<dbReference type="Pfam" id="PF11145">
    <property type="entry name" value="DUF2921"/>
    <property type="match status" value="1"/>
</dbReference>
<comment type="pathway">
    <text evidence="3">Protein modification; protein ubiquitination.</text>
</comment>
<evidence type="ECO:0000256" key="1">
    <source>
        <dbReference type="ARBA" id="ARBA00000900"/>
    </source>
</evidence>
<gene>
    <name evidence="18" type="ORF">Vbra_21910</name>
</gene>
<evidence type="ECO:0000313" key="18">
    <source>
        <dbReference type="EMBL" id="CEM22117.1"/>
    </source>
</evidence>
<evidence type="ECO:0000256" key="2">
    <source>
        <dbReference type="ARBA" id="ARBA00004127"/>
    </source>
</evidence>